<evidence type="ECO:0000256" key="2">
    <source>
        <dbReference type="ARBA" id="ARBA00023026"/>
    </source>
</evidence>
<dbReference type="PANTHER" id="PTHR24276:SF91">
    <property type="entry name" value="AT26814P-RELATED"/>
    <property type="match status" value="1"/>
</dbReference>
<accession>A0A9N8E1R6</accession>
<dbReference type="Proteomes" id="UP001153069">
    <property type="component" value="Unassembled WGS sequence"/>
</dbReference>
<evidence type="ECO:0000313" key="9">
    <source>
        <dbReference type="Proteomes" id="UP001153069"/>
    </source>
</evidence>
<feature type="compositionally biased region" description="Gly residues" evidence="5">
    <location>
        <begin position="274"/>
        <end position="289"/>
    </location>
</feature>
<dbReference type="Pfam" id="PF00089">
    <property type="entry name" value="Trypsin"/>
    <property type="match status" value="1"/>
</dbReference>
<dbReference type="InterPro" id="IPR033116">
    <property type="entry name" value="TRYPSIN_SER"/>
</dbReference>
<name>A0A9N8E1R6_9STRA</name>
<keyword evidence="9" id="KW-1185">Reference proteome</keyword>
<dbReference type="CDD" id="cd00190">
    <property type="entry name" value="Tryp_SPc"/>
    <property type="match status" value="1"/>
</dbReference>
<dbReference type="InterPro" id="IPR050430">
    <property type="entry name" value="Peptidase_S1"/>
</dbReference>
<dbReference type="EMBL" id="CAICTM010000560">
    <property type="protein sequence ID" value="CAB9512912.1"/>
    <property type="molecule type" value="Genomic_DNA"/>
</dbReference>
<evidence type="ECO:0000256" key="5">
    <source>
        <dbReference type="SAM" id="MobiDB-lite"/>
    </source>
</evidence>
<protein>
    <submittedName>
        <fullName evidence="8">Coagulation factor IX</fullName>
    </submittedName>
</protein>
<organism evidence="8 9">
    <name type="scientific">Seminavis robusta</name>
    <dbReference type="NCBI Taxonomy" id="568900"/>
    <lineage>
        <taxon>Eukaryota</taxon>
        <taxon>Sar</taxon>
        <taxon>Stramenopiles</taxon>
        <taxon>Ochrophyta</taxon>
        <taxon>Bacillariophyta</taxon>
        <taxon>Bacillariophyceae</taxon>
        <taxon>Bacillariophycidae</taxon>
        <taxon>Naviculales</taxon>
        <taxon>Naviculaceae</taxon>
        <taxon>Seminavis</taxon>
    </lineage>
</organism>
<dbReference type="PRINTS" id="PR00722">
    <property type="entry name" value="CHYMOTRYPSIN"/>
</dbReference>
<comment type="similarity">
    <text evidence="1">Belongs to the peptidase S1 family.</text>
</comment>
<dbReference type="GO" id="GO:0006508">
    <property type="term" value="P:proteolysis"/>
    <property type="evidence" value="ECO:0007669"/>
    <property type="project" value="UniProtKB-KW"/>
</dbReference>
<evidence type="ECO:0000256" key="1">
    <source>
        <dbReference type="ARBA" id="ARBA00007664"/>
    </source>
</evidence>
<dbReference type="InterPro" id="IPR043504">
    <property type="entry name" value="Peptidase_S1_PA_chymotrypsin"/>
</dbReference>
<keyword evidence="3" id="KW-1015">Disulfide bond</keyword>
<dbReference type="PROSITE" id="PS00135">
    <property type="entry name" value="TRYPSIN_SER"/>
    <property type="match status" value="1"/>
</dbReference>
<dbReference type="AlphaFoldDB" id="A0A9N8E1R6"/>
<sequence>MSKVAFVAVLTGLLASSVGADPDMVRWGEGGLPEDAELDNFIIGGTDVVPGELPFYGHFQGVTMCGGALIHEDIFVTAAHCLEDGFPSTIRIGATTTVSANEGIEVPVCAGIIHPNNNMKSMENDIAILKLCDQVKINSYAEYDTSTAEPPTGQDFWIVGFGRTSVNGNLSPFLKKAKVDYLNSAVCAGRYTKYDALENMCVDGATTAICYGDSGGPLLDVNNKVFGFASFIIDTCGSEYPDFFTRVSTYAGWLREMTCTQAINPPMECAVASGGTGNGGGNPSQGNEGGDPAAPADALTECLNVLVGLIQSLATILGG</sequence>
<dbReference type="PROSITE" id="PS50240">
    <property type="entry name" value="TRYPSIN_DOM"/>
    <property type="match status" value="1"/>
</dbReference>
<keyword evidence="4" id="KW-0378">Hydrolase</keyword>
<keyword evidence="2" id="KW-0843">Virulence</keyword>
<dbReference type="InterPro" id="IPR001314">
    <property type="entry name" value="Peptidase_S1A"/>
</dbReference>
<keyword evidence="6" id="KW-0732">Signal</keyword>
<reference evidence="8" key="1">
    <citation type="submission" date="2020-06" db="EMBL/GenBank/DDBJ databases">
        <authorList>
            <consortium name="Plant Systems Biology data submission"/>
        </authorList>
    </citation>
    <scope>NUCLEOTIDE SEQUENCE</scope>
    <source>
        <strain evidence="8">D6</strain>
    </source>
</reference>
<feature type="domain" description="Peptidase S1" evidence="7">
    <location>
        <begin position="42"/>
        <end position="259"/>
    </location>
</feature>
<keyword evidence="4" id="KW-0645">Protease</keyword>
<dbReference type="SUPFAM" id="SSF50494">
    <property type="entry name" value="Trypsin-like serine proteases"/>
    <property type="match status" value="1"/>
</dbReference>
<dbReference type="InterPro" id="IPR001254">
    <property type="entry name" value="Trypsin_dom"/>
</dbReference>
<proteinExistence type="inferred from homology"/>
<dbReference type="GO" id="GO:0004252">
    <property type="term" value="F:serine-type endopeptidase activity"/>
    <property type="evidence" value="ECO:0007669"/>
    <property type="project" value="InterPro"/>
</dbReference>
<dbReference type="InterPro" id="IPR009003">
    <property type="entry name" value="Peptidase_S1_PA"/>
</dbReference>
<dbReference type="PROSITE" id="PS00134">
    <property type="entry name" value="TRYPSIN_HIS"/>
    <property type="match status" value="1"/>
</dbReference>
<keyword evidence="4" id="KW-0720">Serine protease</keyword>
<dbReference type="InterPro" id="IPR018114">
    <property type="entry name" value="TRYPSIN_HIS"/>
</dbReference>
<dbReference type="OrthoDB" id="105698at2759"/>
<feature type="chain" id="PRO_5040174547" evidence="6">
    <location>
        <begin position="21"/>
        <end position="319"/>
    </location>
</feature>
<gene>
    <name evidence="8" type="ORF">SEMRO_561_G166840.1</name>
</gene>
<evidence type="ECO:0000313" key="8">
    <source>
        <dbReference type="EMBL" id="CAB9512912.1"/>
    </source>
</evidence>
<evidence type="ECO:0000256" key="4">
    <source>
        <dbReference type="RuleBase" id="RU363034"/>
    </source>
</evidence>
<dbReference type="PANTHER" id="PTHR24276">
    <property type="entry name" value="POLYSERASE-RELATED"/>
    <property type="match status" value="1"/>
</dbReference>
<feature type="signal peptide" evidence="6">
    <location>
        <begin position="1"/>
        <end position="20"/>
    </location>
</feature>
<comment type="caution">
    <text evidence="8">The sequence shown here is derived from an EMBL/GenBank/DDBJ whole genome shotgun (WGS) entry which is preliminary data.</text>
</comment>
<dbReference type="SMART" id="SM00020">
    <property type="entry name" value="Tryp_SPc"/>
    <property type="match status" value="1"/>
</dbReference>
<evidence type="ECO:0000256" key="3">
    <source>
        <dbReference type="ARBA" id="ARBA00023157"/>
    </source>
</evidence>
<evidence type="ECO:0000259" key="7">
    <source>
        <dbReference type="PROSITE" id="PS50240"/>
    </source>
</evidence>
<evidence type="ECO:0000256" key="6">
    <source>
        <dbReference type="SAM" id="SignalP"/>
    </source>
</evidence>
<feature type="region of interest" description="Disordered" evidence="5">
    <location>
        <begin position="274"/>
        <end position="294"/>
    </location>
</feature>
<dbReference type="Gene3D" id="2.40.10.10">
    <property type="entry name" value="Trypsin-like serine proteases"/>
    <property type="match status" value="1"/>
</dbReference>